<protein>
    <recommendedName>
        <fullName evidence="1">Putative restriction endonuclease domain-containing protein</fullName>
    </recommendedName>
</protein>
<dbReference type="PANTHER" id="PTHR36558">
    <property type="entry name" value="GLR1098 PROTEIN"/>
    <property type="match status" value="1"/>
</dbReference>
<organism evidence="2 3">
    <name type="scientific">Phormidesmis priestleyi</name>
    <dbReference type="NCBI Taxonomy" id="268141"/>
    <lineage>
        <taxon>Bacteria</taxon>
        <taxon>Bacillati</taxon>
        <taxon>Cyanobacteriota</taxon>
        <taxon>Cyanophyceae</taxon>
        <taxon>Leptolyngbyales</taxon>
        <taxon>Leptolyngbyaceae</taxon>
        <taxon>Phormidesmis</taxon>
    </lineage>
</organism>
<dbReference type="CDD" id="cd06260">
    <property type="entry name" value="DUF820-like"/>
    <property type="match status" value="1"/>
</dbReference>
<evidence type="ECO:0000313" key="2">
    <source>
        <dbReference type="EMBL" id="PZO47568.1"/>
    </source>
</evidence>
<name>A0A2W4YXQ9_9CYAN</name>
<dbReference type="Gene3D" id="3.90.1570.10">
    <property type="entry name" value="tt1808, chain A"/>
    <property type="match status" value="1"/>
</dbReference>
<reference evidence="2 3" key="2">
    <citation type="submission" date="2018-06" db="EMBL/GenBank/DDBJ databases">
        <title>Metagenomic assembly of (sub)arctic Cyanobacteria and their associated microbiome from non-axenic cultures.</title>
        <authorList>
            <person name="Baurain D."/>
        </authorList>
    </citation>
    <scope>NUCLEOTIDE SEQUENCE [LARGE SCALE GENOMIC DNA]</scope>
    <source>
        <strain evidence="2">ULC027bin1</strain>
    </source>
</reference>
<feature type="domain" description="Putative restriction endonuclease" evidence="1">
    <location>
        <begin position="13"/>
        <end position="176"/>
    </location>
</feature>
<proteinExistence type="predicted"/>
<gene>
    <name evidence="2" type="ORF">DCF15_18880</name>
</gene>
<dbReference type="SUPFAM" id="SSF52980">
    <property type="entry name" value="Restriction endonuclease-like"/>
    <property type="match status" value="1"/>
</dbReference>
<dbReference type="EMBL" id="QBMP01000268">
    <property type="protein sequence ID" value="PZO47568.1"/>
    <property type="molecule type" value="Genomic_DNA"/>
</dbReference>
<dbReference type="Proteomes" id="UP000249794">
    <property type="component" value="Unassembled WGS sequence"/>
</dbReference>
<sequence>MIAAKENASRLTPEEYFAWEEQQLEKHEYIDGQVYALFRNHKSGGSKNHSLISVRLTTLLANHLEGSDCETGNSDLKVNIAATNNYTYPDISVTCDERDKATTQYITYPCLIVEVLSSSTEAYDRGGKFRLYQNNPALQDYLLVSSTRIEIDLYQKTDTGNWLIINYKAGDAINLKSINLTFPIEQIYRNLTLDPKDTAQLSS</sequence>
<evidence type="ECO:0000313" key="3">
    <source>
        <dbReference type="Proteomes" id="UP000249794"/>
    </source>
</evidence>
<accession>A0A2W4YXQ9</accession>
<dbReference type="InterPro" id="IPR008538">
    <property type="entry name" value="Uma2"/>
</dbReference>
<dbReference type="InterPro" id="IPR012296">
    <property type="entry name" value="Nuclease_put_TT1808"/>
</dbReference>
<dbReference type="AlphaFoldDB" id="A0A2W4YXQ9"/>
<dbReference type="Pfam" id="PF05685">
    <property type="entry name" value="Uma2"/>
    <property type="match status" value="1"/>
</dbReference>
<comment type="caution">
    <text evidence="2">The sequence shown here is derived from an EMBL/GenBank/DDBJ whole genome shotgun (WGS) entry which is preliminary data.</text>
</comment>
<evidence type="ECO:0000259" key="1">
    <source>
        <dbReference type="Pfam" id="PF05685"/>
    </source>
</evidence>
<dbReference type="PANTHER" id="PTHR36558:SF1">
    <property type="entry name" value="RESTRICTION ENDONUCLEASE DOMAIN-CONTAINING PROTEIN-RELATED"/>
    <property type="match status" value="1"/>
</dbReference>
<dbReference type="InterPro" id="IPR011335">
    <property type="entry name" value="Restrct_endonuc-II-like"/>
</dbReference>
<reference evidence="3" key="1">
    <citation type="submission" date="2018-04" db="EMBL/GenBank/DDBJ databases">
        <authorList>
            <person name="Cornet L."/>
        </authorList>
    </citation>
    <scope>NUCLEOTIDE SEQUENCE [LARGE SCALE GENOMIC DNA]</scope>
</reference>